<dbReference type="PANTHER" id="PTHR47990">
    <property type="entry name" value="2-OXOGLUTARATE (2OG) AND FE(II)-DEPENDENT OXYGENASE SUPERFAMILY PROTEIN-RELATED"/>
    <property type="match status" value="1"/>
</dbReference>
<dbReference type="Pfam" id="PF03171">
    <property type="entry name" value="2OG-FeII_Oxy"/>
    <property type="match status" value="1"/>
</dbReference>
<dbReference type="SUPFAM" id="SSF51197">
    <property type="entry name" value="Clavaminate synthase-like"/>
    <property type="match status" value="1"/>
</dbReference>
<reference evidence="2" key="1">
    <citation type="submission" date="2018-01" db="EMBL/GenBank/DDBJ databases">
        <authorList>
            <person name="Mao J.F."/>
        </authorList>
    </citation>
    <scope>NUCLEOTIDE SEQUENCE</scope>
    <source>
        <strain evidence="2">Huo1</strain>
        <tissue evidence="2">Leaf</tissue>
    </source>
</reference>
<protein>
    <recommendedName>
        <fullName evidence="1">Isopenicillin N synthase-like Fe(2+) 2OG dioxygenase domain-containing protein</fullName>
    </recommendedName>
</protein>
<name>A0A8X8X7F3_SALSN</name>
<dbReference type="Gene3D" id="2.60.120.330">
    <property type="entry name" value="B-lactam Antibiotic, Isopenicillin N Synthase, Chain"/>
    <property type="match status" value="1"/>
</dbReference>
<comment type="caution">
    <text evidence="2">The sequence shown here is derived from an EMBL/GenBank/DDBJ whole genome shotgun (WGS) entry which is preliminary data.</text>
</comment>
<dbReference type="InterPro" id="IPR044861">
    <property type="entry name" value="IPNS-like_FE2OG_OXY"/>
</dbReference>
<evidence type="ECO:0000313" key="3">
    <source>
        <dbReference type="Proteomes" id="UP000298416"/>
    </source>
</evidence>
<dbReference type="InterPro" id="IPR050231">
    <property type="entry name" value="Iron_ascorbate_oxido_reductase"/>
</dbReference>
<accession>A0A8X8X7F3</accession>
<organism evidence="2">
    <name type="scientific">Salvia splendens</name>
    <name type="common">Scarlet sage</name>
    <dbReference type="NCBI Taxonomy" id="180675"/>
    <lineage>
        <taxon>Eukaryota</taxon>
        <taxon>Viridiplantae</taxon>
        <taxon>Streptophyta</taxon>
        <taxon>Embryophyta</taxon>
        <taxon>Tracheophyta</taxon>
        <taxon>Spermatophyta</taxon>
        <taxon>Magnoliopsida</taxon>
        <taxon>eudicotyledons</taxon>
        <taxon>Gunneridae</taxon>
        <taxon>Pentapetalae</taxon>
        <taxon>asterids</taxon>
        <taxon>lamiids</taxon>
        <taxon>Lamiales</taxon>
        <taxon>Lamiaceae</taxon>
        <taxon>Nepetoideae</taxon>
        <taxon>Mentheae</taxon>
        <taxon>Salviinae</taxon>
        <taxon>Salvia</taxon>
        <taxon>Salvia subgen. Calosphace</taxon>
        <taxon>core Calosphace</taxon>
    </lineage>
</organism>
<dbReference type="EMBL" id="PNBA02000011">
    <property type="protein sequence ID" value="KAG6407088.1"/>
    <property type="molecule type" value="Genomic_DNA"/>
</dbReference>
<gene>
    <name evidence="2" type="ORF">SASPL_130070</name>
</gene>
<sequence>MGNTNGFLVLREGARRWTTVPPHLGALVVHVGDLMHILSNGSYPSVLHRAKVNRTRHRLSVAYLYNKLTMTKDGNGETPLQVLARKPLAFSHENGQGIGNKIIRSG</sequence>
<keyword evidence="3" id="KW-1185">Reference proteome</keyword>
<reference evidence="2" key="2">
    <citation type="submission" date="2020-08" db="EMBL/GenBank/DDBJ databases">
        <title>Plant Genome Project.</title>
        <authorList>
            <person name="Zhang R.-G."/>
        </authorList>
    </citation>
    <scope>NUCLEOTIDE SEQUENCE</scope>
    <source>
        <strain evidence="2">Huo1</strain>
        <tissue evidence="2">Leaf</tissue>
    </source>
</reference>
<proteinExistence type="predicted"/>
<dbReference type="Proteomes" id="UP000298416">
    <property type="component" value="Unassembled WGS sequence"/>
</dbReference>
<evidence type="ECO:0000259" key="1">
    <source>
        <dbReference type="Pfam" id="PF03171"/>
    </source>
</evidence>
<dbReference type="InterPro" id="IPR027443">
    <property type="entry name" value="IPNS-like_sf"/>
</dbReference>
<evidence type="ECO:0000313" key="2">
    <source>
        <dbReference type="EMBL" id="KAG6407088.1"/>
    </source>
</evidence>
<feature type="domain" description="Isopenicillin N synthase-like Fe(2+) 2OG dioxygenase" evidence="1">
    <location>
        <begin position="3"/>
        <end position="66"/>
    </location>
</feature>
<dbReference type="AlphaFoldDB" id="A0A8X8X7F3"/>